<dbReference type="InterPro" id="IPR035919">
    <property type="entry name" value="EAL_sf"/>
</dbReference>
<gene>
    <name evidence="5" type="ORF">C5L14_26625</name>
</gene>
<dbReference type="InterPro" id="IPR052155">
    <property type="entry name" value="Biofilm_reg_signaling"/>
</dbReference>
<dbReference type="Gene3D" id="3.30.450.40">
    <property type="match status" value="1"/>
</dbReference>
<dbReference type="SMART" id="SM00065">
    <property type="entry name" value="GAF"/>
    <property type="match status" value="1"/>
</dbReference>
<evidence type="ECO:0000259" key="3">
    <source>
        <dbReference type="PROSITE" id="PS50883"/>
    </source>
</evidence>
<evidence type="ECO:0000313" key="6">
    <source>
        <dbReference type="Proteomes" id="UP000237682"/>
    </source>
</evidence>
<comment type="caution">
    <text evidence="5">The sequence shown here is derived from an EMBL/GenBank/DDBJ whole genome shotgun (WGS) entry which is preliminary data.</text>
</comment>
<sequence length="753" mass="82811">MIVRHKDTLGRSMPLTRDRGIQLLGRSVQESDKAVAVLNARREIVWINPSFTKMLGYQSEDVIGRPLVSVLVSKATPSATRLSLERLVNAKRGGLEEINGHDKFGNEITLLIYTDHIRDIDENVTETIVTIHSNTPARMIQTLQNTVLEELVSGASLENVSEFICKKAEFITRDVISTILRVDQNGLLRPLAAPSLPQYYSDALDGIAIGPSVGSCGTAAYFGEPVLVDDIETNPLWAPYKGLALPLGLRACWSVPIKLRDGRVAGTFAFYFREKRGPSYLHEEIVSACVHLCALAIEQHEAKEHINRLAYFDMLTGLPNRRQIYQRASQTIAEASEKQDKMALLRLDIKRFKDINDTFGHSTADQILGQIATRLQNQLRPNDIVGRFGGDVFVIILPEADSVYATMVAKKLVDAVAKPFAIADLLLPISISIGISLYPDNGTDVETLLKRADSAACKGKMAGHEAVFLYEHEVVDGAQERVILGAALREAVSQGQLRLLYQPQVNLADGSLHGVEALIRWAHPVLGNISTSRFIMIAEQIGLIDEIGIWALSEACRQMSVWRAAGKKIPAISVNLSPLHFRNRNLPDVLAHLMRQYDIPKHTLMLEITEGVMMDDHPTTLATIAAIQALGVGLSMDDFGTGYSSLSRLTHVPFSELKIDRSFIEGMVTDPSALAVVTAINSIGRSLNIAVVAEGVETERQQQMLRELGCEIAQGYLLSHPLKAADLEAWLQDRRGGSPPPASRKMRAETLPA</sequence>
<evidence type="ECO:0000313" key="5">
    <source>
        <dbReference type="EMBL" id="PRH84429.1"/>
    </source>
</evidence>
<dbReference type="InterPro" id="IPR000014">
    <property type="entry name" value="PAS"/>
</dbReference>
<dbReference type="CDD" id="cd01948">
    <property type="entry name" value="EAL"/>
    <property type="match status" value="1"/>
</dbReference>
<dbReference type="Gene3D" id="3.20.20.450">
    <property type="entry name" value="EAL domain"/>
    <property type="match status" value="1"/>
</dbReference>
<dbReference type="PANTHER" id="PTHR44757">
    <property type="entry name" value="DIGUANYLATE CYCLASE DGCP"/>
    <property type="match status" value="1"/>
</dbReference>
<dbReference type="InterPro" id="IPR043128">
    <property type="entry name" value="Rev_trsase/Diguanyl_cyclase"/>
</dbReference>
<dbReference type="CDD" id="cd00130">
    <property type="entry name" value="PAS"/>
    <property type="match status" value="1"/>
</dbReference>
<name>A0A2S9Q4Z3_9HYPH</name>
<dbReference type="Pfam" id="PF00990">
    <property type="entry name" value="GGDEF"/>
    <property type="match status" value="1"/>
</dbReference>
<dbReference type="Proteomes" id="UP000237682">
    <property type="component" value="Unassembled WGS sequence"/>
</dbReference>
<feature type="domain" description="EAL" evidence="3">
    <location>
        <begin position="481"/>
        <end position="735"/>
    </location>
</feature>
<dbReference type="SMART" id="SM00267">
    <property type="entry name" value="GGDEF"/>
    <property type="match status" value="1"/>
</dbReference>
<feature type="domain" description="PAS" evidence="2">
    <location>
        <begin position="20"/>
        <end position="91"/>
    </location>
</feature>
<dbReference type="SMART" id="SM00052">
    <property type="entry name" value="EAL"/>
    <property type="match status" value="1"/>
</dbReference>
<dbReference type="NCBIfam" id="TIGR00229">
    <property type="entry name" value="sensory_box"/>
    <property type="match status" value="1"/>
</dbReference>
<dbReference type="SUPFAM" id="SSF55073">
    <property type="entry name" value="Nucleotide cyclase"/>
    <property type="match status" value="1"/>
</dbReference>
<dbReference type="PROSITE" id="PS50112">
    <property type="entry name" value="PAS"/>
    <property type="match status" value="1"/>
</dbReference>
<proteinExistence type="predicted"/>
<dbReference type="CDD" id="cd01949">
    <property type="entry name" value="GGDEF"/>
    <property type="match status" value="1"/>
</dbReference>
<dbReference type="Pfam" id="PF00563">
    <property type="entry name" value="EAL"/>
    <property type="match status" value="1"/>
</dbReference>
<dbReference type="SUPFAM" id="SSF55785">
    <property type="entry name" value="PYP-like sensor domain (PAS domain)"/>
    <property type="match status" value="1"/>
</dbReference>
<dbReference type="Gene3D" id="3.30.70.270">
    <property type="match status" value="1"/>
</dbReference>
<dbReference type="PROSITE" id="PS50883">
    <property type="entry name" value="EAL"/>
    <property type="match status" value="1"/>
</dbReference>
<dbReference type="InterPro" id="IPR000160">
    <property type="entry name" value="GGDEF_dom"/>
</dbReference>
<dbReference type="RefSeq" id="WP_105865088.1">
    <property type="nucleotide sequence ID" value="NZ_PUEJ01000013.1"/>
</dbReference>
<evidence type="ECO:0000256" key="1">
    <source>
        <dbReference type="SAM" id="MobiDB-lite"/>
    </source>
</evidence>
<keyword evidence="6" id="KW-1185">Reference proteome</keyword>
<feature type="domain" description="GGDEF" evidence="4">
    <location>
        <begin position="340"/>
        <end position="472"/>
    </location>
</feature>
<evidence type="ECO:0000259" key="2">
    <source>
        <dbReference type="PROSITE" id="PS50112"/>
    </source>
</evidence>
<dbReference type="SUPFAM" id="SSF55781">
    <property type="entry name" value="GAF domain-like"/>
    <property type="match status" value="1"/>
</dbReference>
<dbReference type="OrthoDB" id="9814202at2"/>
<dbReference type="PANTHER" id="PTHR44757:SF2">
    <property type="entry name" value="BIOFILM ARCHITECTURE MAINTENANCE PROTEIN MBAA"/>
    <property type="match status" value="1"/>
</dbReference>
<dbReference type="InterPro" id="IPR035965">
    <property type="entry name" value="PAS-like_dom_sf"/>
</dbReference>
<organism evidence="5 6">
    <name type="scientific">Labrys okinawensis</name>
    <dbReference type="NCBI Taxonomy" id="346911"/>
    <lineage>
        <taxon>Bacteria</taxon>
        <taxon>Pseudomonadati</taxon>
        <taxon>Pseudomonadota</taxon>
        <taxon>Alphaproteobacteria</taxon>
        <taxon>Hyphomicrobiales</taxon>
        <taxon>Xanthobacteraceae</taxon>
        <taxon>Labrys</taxon>
    </lineage>
</organism>
<feature type="region of interest" description="Disordered" evidence="1">
    <location>
        <begin position="733"/>
        <end position="753"/>
    </location>
</feature>
<dbReference type="PIRSF" id="PIRSF005925">
    <property type="entry name" value="Dos"/>
    <property type="match status" value="1"/>
</dbReference>
<dbReference type="EMBL" id="PUEJ01000013">
    <property type="protein sequence ID" value="PRH84429.1"/>
    <property type="molecule type" value="Genomic_DNA"/>
</dbReference>
<dbReference type="Gene3D" id="3.30.450.20">
    <property type="entry name" value="PAS domain"/>
    <property type="match status" value="1"/>
</dbReference>
<dbReference type="InterPro" id="IPR003018">
    <property type="entry name" value="GAF"/>
</dbReference>
<dbReference type="NCBIfam" id="TIGR00254">
    <property type="entry name" value="GGDEF"/>
    <property type="match status" value="1"/>
</dbReference>
<dbReference type="InterPro" id="IPR012226">
    <property type="entry name" value="Diguanyl_cyclase/Pdiesterase"/>
</dbReference>
<dbReference type="SUPFAM" id="SSF141868">
    <property type="entry name" value="EAL domain-like"/>
    <property type="match status" value="1"/>
</dbReference>
<reference evidence="5 6" key="1">
    <citation type="submission" date="2018-02" db="EMBL/GenBank/DDBJ databases">
        <title>Whole genome sequencing of endophytic bacterium.</title>
        <authorList>
            <person name="Eedara R."/>
            <person name="Podile A.R."/>
        </authorList>
    </citation>
    <scope>NUCLEOTIDE SEQUENCE [LARGE SCALE GENOMIC DNA]</scope>
    <source>
        <strain evidence="5 6">RP1T</strain>
    </source>
</reference>
<dbReference type="SMART" id="SM00091">
    <property type="entry name" value="PAS"/>
    <property type="match status" value="1"/>
</dbReference>
<evidence type="ECO:0000259" key="4">
    <source>
        <dbReference type="PROSITE" id="PS50887"/>
    </source>
</evidence>
<dbReference type="InterPro" id="IPR029016">
    <property type="entry name" value="GAF-like_dom_sf"/>
</dbReference>
<dbReference type="PROSITE" id="PS50887">
    <property type="entry name" value="GGDEF"/>
    <property type="match status" value="1"/>
</dbReference>
<dbReference type="InterPro" id="IPR001633">
    <property type="entry name" value="EAL_dom"/>
</dbReference>
<accession>A0A2S9Q4Z3</accession>
<dbReference type="Pfam" id="PF13426">
    <property type="entry name" value="PAS_9"/>
    <property type="match status" value="1"/>
</dbReference>
<protein>
    <submittedName>
        <fullName evidence="5">Bifunctional diguanylate cyclase/phosphodiesterase</fullName>
    </submittedName>
</protein>
<dbReference type="Pfam" id="PF13185">
    <property type="entry name" value="GAF_2"/>
    <property type="match status" value="1"/>
</dbReference>
<dbReference type="AlphaFoldDB" id="A0A2S9Q4Z3"/>
<dbReference type="InterPro" id="IPR029787">
    <property type="entry name" value="Nucleotide_cyclase"/>
</dbReference>